<sequence length="291" mass="30223">MDKHRLALTVLTLLPLAVACGSGSVSDGGSASASAGTGSASAGTGSASAGGGSVVRRTDPSSVTGVHWRVDSLSSGGTTRKAPDGAYLRIDDHGRAHGNYGCNSFGAPAAFRDGRIDFGPAEATDMACAKDPMAFESAFSRALAGRSLAATVDHGRLTLTAENGDRVRLTREPDAPLHGTRWRITALVDKDVASSLPAAAAGKAWFTLDRKAGTASGSLGCNRFTARATVRDRHLTLGSPRTTRKMCDGSLMSVERNLTERLARPLSYRLTHRAITLTSENGKGVQAAAER</sequence>
<evidence type="ECO:0000259" key="3">
    <source>
        <dbReference type="Pfam" id="PF03724"/>
    </source>
</evidence>
<dbReference type="PANTHER" id="PTHR35535">
    <property type="entry name" value="HEAT SHOCK PROTEIN HSLJ"/>
    <property type="match status" value="1"/>
</dbReference>
<dbReference type="Gene3D" id="2.40.128.270">
    <property type="match status" value="2"/>
</dbReference>
<organism evidence="4 5">
    <name type="scientific">Streptomyces gibsoniae</name>
    <dbReference type="NCBI Taxonomy" id="3075529"/>
    <lineage>
        <taxon>Bacteria</taxon>
        <taxon>Bacillati</taxon>
        <taxon>Actinomycetota</taxon>
        <taxon>Actinomycetes</taxon>
        <taxon>Kitasatosporales</taxon>
        <taxon>Streptomycetaceae</taxon>
        <taxon>Streptomyces</taxon>
    </lineage>
</organism>
<dbReference type="InterPro" id="IPR053147">
    <property type="entry name" value="Hsp_HslJ-like"/>
</dbReference>
<dbReference type="EMBL" id="JAVREY010000016">
    <property type="protein sequence ID" value="MDT0464584.1"/>
    <property type="molecule type" value="Genomic_DNA"/>
</dbReference>
<dbReference type="InterPro" id="IPR005184">
    <property type="entry name" value="DUF306_Meta_HslJ"/>
</dbReference>
<keyword evidence="2" id="KW-0732">Signal</keyword>
<evidence type="ECO:0000313" key="4">
    <source>
        <dbReference type="EMBL" id="MDT0464584.1"/>
    </source>
</evidence>
<dbReference type="InterPro" id="IPR038670">
    <property type="entry name" value="HslJ-like_sf"/>
</dbReference>
<feature type="region of interest" description="Disordered" evidence="1">
    <location>
        <begin position="29"/>
        <end position="85"/>
    </location>
</feature>
<dbReference type="Proteomes" id="UP001183809">
    <property type="component" value="Unassembled WGS sequence"/>
</dbReference>
<comment type="caution">
    <text evidence="4">The sequence shown here is derived from an EMBL/GenBank/DDBJ whole genome shotgun (WGS) entry which is preliminary data.</text>
</comment>
<feature type="chain" id="PRO_5046196105" evidence="2">
    <location>
        <begin position="20"/>
        <end position="291"/>
    </location>
</feature>
<feature type="domain" description="DUF306" evidence="3">
    <location>
        <begin position="62"/>
        <end position="167"/>
    </location>
</feature>
<accession>A0ABU2TUE6</accession>
<feature type="compositionally biased region" description="Low complexity" evidence="1">
    <location>
        <begin position="29"/>
        <end position="47"/>
    </location>
</feature>
<evidence type="ECO:0000256" key="1">
    <source>
        <dbReference type="SAM" id="MobiDB-lite"/>
    </source>
</evidence>
<feature type="domain" description="DUF306" evidence="3">
    <location>
        <begin position="175"/>
        <end position="285"/>
    </location>
</feature>
<dbReference type="RefSeq" id="WP_311695859.1">
    <property type="nucleotide sequence ID" value="NZ_JAVREY010000016.1"/>
</dbReference>
<keyword evidence="5" id="KW-1185">Reference proteome</keyword>
<proteinExistence type="predicted"/>
<evidence type="ECO:0000256" key="2">
    <source>
        <dbReference type="SAM" id="SignalP"/>
    </source>
</evidence>
<feature type="signal peptide" evidence="2">
    <location>
        <begin position="1"/>
        <end position="19"/>
    </location>
</feature>
<evidence type="ECO:0000313" key="5">
    <source>
        <dbReference type="Proteomes" id="UP001183809"/>
    </source>
</evidence>
<protein>
    <submittedName>
        <fullName evidence="4">META domain-containing protein</fullName>
    </submittedName>
</protein>
<dbReference type="Pfam" id="PF03724">
    <property type="entry name" value="META"/>
    <property type="match status" value="2"/>
</dbReference>
<gene>
    <name evidence="4" type="ORF">RM764_16435</name>
</gene>
<dbReference type="PROSITE" id="PS51257">
    <property type="entry name" value="PROKAR_LIPOPROTEIN"/>
    <property type="match status" value="1"/>
</dbReference>
<dbReference type="PANTHER" id="PTHR35535:SF2">
    <property type="entry name" value="DUF306 DOMAIN-CONTAINING PROTEIN"/>
    <property type="match status" value="1"/>
</dbReference>
<reference evidence="5" key="1">
    <citation type="submission" date="2023-07" db="EMBL/GenBank/DDBJ databases">
        <title>30 novel species of actinomycetes from the DSMZ collection.</title>
        <authorList>
            <person name="Nouioui I."/>
        </authorList>
    </citation>
    <scope>NUCLEOTIDE SEQUENCE [LARGE SCALE GENOMIC DNA]</scope>
    <source>
        <strain evidence="5">DSM 41699</strain>
    </source>
</reference>
<name>A0ABU2TUE6_9ACTN</name>